<sequence>MDAPTVNRLRGFDSFGIAVGSSPSFVLYRQGEFGRGRVVAVRSEVASKYDGEVAKYVGREGRGSVVDLEVRLALIAEKIAHHVDVLRFAAVCRIFRSIIHDNLHLLPPKLPLRLCVLPNKPPPLPLLMHCHDNEWENVSFFSISDGTNYGDFLLPEMRNKYLAGSGHGWLFTVDIQGRGIQLLDPLTRAQIPLPSLDAFQHPKGGFESHEFNDFGFIDKAIILSNPSSKRRNLDDDDGRMLAMSIISNLRVLSFCRVGDDEWTNVEDSLIHIQDVIRYKGQVYAIDYQGLAVVCDFAQIANSPYYVVNSHRYLVESTYGDLLQVVREINNRGDDDDYEDDEGNSTTYKFLVYKLEAVEKPVKPKEDPAYCMTVKKRVPMRHKFNFKWVKVKSLGDQALFLGKNNSLCVRASEYQGCKPNCIYFTEQEMYGHTSIARGFLEDVEVDSICDMGIYDFEEESFQDFSELKLRYFVPPIWISLDPRQRSPSSLFPQPHP</sequence>
<organism evidence="2 3">
    <name type="scientific">Asparagus officinalis</name>
    <name type="common">Garden asparagus</name>
    <dbReference type="NCBI Taxonomy" id="4686"/>
    <lineage>
        <taxon>Eukaryota</taxon>
        <taxon>Viridiplantae</taxon>
        <taxon>Streptophyta</taxon>
        <taxon>Embryophyta</taxon>
        <taxon>Tracheophyta</taxon>
        <taxon>Spermatophyta</taxon>
        <taxon>Magnoliopsida</taxon>
        <taxon>Liliopsida</taxon>
        <taxon>Asparagales</taxon>
        <taxon>Asparagaceae</taxon>
        <taxon>Asparagoideae</taxon>
        <taxon>Asparagus</taxon>
    </lineage>
</organism>
<dbReference type="PANTHER" id="PTHR44259">
    <property type="entry name" value="OS07G0183000 PROTEIN-RELATED"/>
    <property type="match status" value="1"/>
</dbReference>
<evidence type="ECO:0000259" key="1">
    <source>
        <dbReference type="Pfam" id="PF03478"/>
    </source>
</evidence>
<dbReference type="OMA" id="EPPISSW"/>
<dbReference type="EMBL" id="CM007386">
    <property type="protein sequence ID" value="ONK66735.1"/>
    <property type="molecule type" value="Genomic_DNA"/>
</dbReference>
<dbReference type="Gramene" id="ONK66735">
    <property type="protein sequence ID" value="ONK66735"/>
    <property type="gene ID" value="A4U43_C06F11410"/>
</dbReference>
<dbReference type="InterPro" id="IPR005174">
    <property type="entry name" value="KIB1-4_b-propeller"/>
</dbReference>
<dbReference type="Pfam" id="PF03478">
    <property type="entry name" value="Beta-prop_KIB1-4"/>
    <property type="match status" value="1"/>
</dbReference>
<protein>
    <recommendedName>
        <fullName evidence="1">KIB1-4 beta-propeller domain-containing protein</fullName>
    </recommendedName>
</protein>
<dbReference type="PANTHER" id="PTHR44259:SF114">
    <property type="entry name" value="OS06G0707300 PROTEIN"/>
    <property type="match status" value="1"/>
</dbReference>
<keyword evidence="3" id="KW-1185">Reference proteome</keyword>
<dbReference type="Proteomes" id="UP000243459">
    <property type="component" value="Chromosome 6"/>
</dbReference>
<evidence type="ECO:0000313" key="3">
    <source>
        <dbReference type="Proteomes" id="UP000243459"/>
    </source>
</evidence>
<gene>
    <name evidence="2" type="ORF">A4U43_C06F11410</name>
</gene>
<feature type="domain" description="KIB1-4 beta-propeller" evidence="1">
    <location>
        <begin position="140"/>
        <end position="438"/>
    </location>
</feature>
<name>A0A5P1EL58_ASPOF</name>
<reference evidence="3" key="1">
    <citation type="journal article" date="2017" name="Nat. Commun.">
        <title>The asparagus genome sheds light on the origin and evolution of a young Y chromosome.</title>
        <authorList>
            <person name="Harkess A."/>
            <person name="Zhou J."/>
            <person name="Xu C."/>
            <person name="Bowers J.E."/>
            <person name="Van der Hulst R."/>
            <person name="Ayyampalayam S."/>
            <person name="Mercati F."/>
            <person name="Riccardi P."/>
            <person name="McKain M.R."/>
            <person name="Kakrana A."/>
            <person name="Tang H."/>
            <person name="Ray J."/>
            <person name="Groenendijk J."/>
            <person name="Arikit S."/>
            <person name="Mathioni S.M."/>
            <person name="Nakano M."/>
            <person name="Shan H."/>
            <person name="Telgmann-Rauber A."/>
            <person name="Kanno A."/>
            <person name="Yue Z."/>
            <person name="Chen H."/>
            <person name="Li W."/>
            <person name="Chen Y."/>
            <person name="Xu X."/>
            <person name="Zhang Y."/>
            <person name="Luo S."/>
            <person name="Chen H."/>
            <person name="Gao J."/>
            <person name="Mao Z."/>
            <person name="Pires J.C."/>
            <person name="Luo M."/>
            <person name="Kudrna D."/>
            <person name="Wing R.A."/>
            <person name="Meyers B.C."/>
            <person name="Yi K."/>
            <person name="Kong H."/>
            <person name="Lavrijsen P."/>
            <person name="Sunseri F."/>
            <person name="Falavigna A."/>
            <person name="Ye Y."/>
            <person name="Leebens-Mack J.H."/>
            <person name="Chen G."/>
        </authorList>
    </citation>
    <scope>NUCLEOTIDE SEQUENCE [LARGE SCALE GENOMIC DNA]</scope>
    <source>
        <strain evidence="3">cv. DH0086</strain>
    </source>
</reference>
<dbReference type="InterPro" id="IPR050942">
    <property type="entry name" value="F-box_BR-signaling"/>
</dbReference>
<proteinExistence type="predicted"/>
<dbReference type="AlphaFoldDB" id="A0A5P1EL58"/>
<accession>A0A5P1EL58</accession>
<evidence type="ECO:0000313" key="2">
    <source>
        <dbReference type="EMBL" id="ONK66735.1"/>
    </source>
</evidence>